<evidence type="ECO:0000256" key="7">
    <source>
        <dbReference type="SAM" id="Coils"/>
    </source>
</evidence>
<dbReference type="EMBL" id="MEUV01000023">
    <property type="protein sequence ID" value="OGC45698.1"/>
    <property type="molecule type" value="Genomic_DNA"/>
</dbReference>
<dbReference type="NCBIfam" id="TIGR00277">
    <property type="entry name" value="HDIG"/>
    <property type="match status" value="1"/>
</dbReference>
<dbReference type="EC" id="3.1.-.-" evidence="5 6"/>
<dbReference type="Gene3D" id="1.10.3210.10">
    <property type="entry name" value="Hypothetical protein af1432"/>
    <property type="match status" value="1"/>
</dbReference>
<dbReference type="AlphaFoldDB" id="A0A1F4UL44"/>
<dbReference type="NCBIfam" id="TIGR03319">
    <property type="entry name" value="RNase_Y"/>
    <property type="match status" value="1"/>
</dbReference>
<dbReference type="InterPro" id="IPR022711">
    <property type="entry name" value="RNase_Y_N"/>
</dbReference>
<keyword evidence="1 5" id="KW-0540">Nuclease</keyword>
<evidence type="ECO:0000256" key="5">
    <source>
        <dbReference type="HAMAP-Rule" id="MF_00335"/>
    </source>
</evidence>
<feature type="coiled-coil region" evidence="7">
    <location>
        <begin position="5"/>
        <end position="91"/>
    </location>
</feature>
<dbReference type="SUPFAM" id="SSF54791">
    <property type="entry name" value="Eukaryotic type KH-domain (KH-domain type I)"/>
    <property type="match status" value="1"/>
</dbReference>
<dbReference type="SMART" id="SM00471">
    <property type="entry name" value="HDc"/>
    <property type="match status" value="1"/>
</dbReference>
<dbReference type="HAMAP" id="MF_00335">
    <property type="entry name" value="RNase_Y"/>
    <property type="match status" value="1"/>
</dbReference>
<reference evidence="9 10" key="1">
    <citation type="journal article" date="2016" name="Nat. Commun.">
        <title>Thousands of microbial genomes shed light on interconnected biogeochemical processes in an aquifer system.</title>
        <authorList>
            <person name="Anantharaman K."/>
            <person name="Brown C.T."/>
            <person name="Hug L.A."/>
            <person name="Sharon I."/>
            <person name="Castelle C.J."/>
            <person name="Probst A.J."/>
            <person name="Thomas B.C."/>
            <person name="Singh A."/>
            <person name="Wilkins M.J."/>
            <person name="Karaoz U."/>
            <person name="Brodie E.L."/>
            <person name="Williams K.H."/>
            <person name="Hubbard S.S."/>
            <person name="Banfield J.F."/>
        </authorList>
    </citation>
    <scope>NUCLEOTIDE SEQUENCE [LARGE SCALE GENOMIC DNA]</scope>
</reference>
<keyword evidence="4 5" id="KW-0694">RNA-binding</keyword>
<dbReference type="InterPro" id="IPR004088">
    <property type="entry name" value="KH_dom_type_1"/>
</dbReference>
<evidence type="ECO:0000313" key="9">
    <source>
        <dbReference type="EMBL" id="OGC45698.1"/>
    </source>
</evidence>
<dbReference type="Pfam" id="PF01966">
    <property type="entry name" value="HD"/>
    <property type="match status" value="1"/>
</dbReference>
<keyword evidence="3 5" id="KW-0378">Hydrolase</keyword>
<name>A0A1F4UL44_UNCKA</name>
<dbReference type="GO" id="GO:0003723">
    <property type="term" value="F:RNA binding"/>
    <property type="evidence" value="ECO:0007669"/>
    <property type="project" value="UniProtKB-UniRule"/>
</dbReference>
<dbReference type="InterPro" id="IPR004087">
    <property type="entry name" value="KH_dom"/>
</dbReference>
<evidence type="ECO:0000256" key="2">
    <source>
        <dbReference type="ARBA" id="ARBA00022759"/>
    </source>
</evidence>
<dbReference type="InterPro" id="IPR006675">
    <property type="entry name" value="HDIG_dom"/>
</dbReference>
<protein>
    <recommendedName>
        <fullName evidence="5 6">Ribonuclease Y</fullName>
        <shortName evidence="5">RNase Y</shortName>
        <ecNumber evidence="5 6">3.1.-.-</ecNumber>
    </recommendedName>
</protein>
<gene>
    <name evidence="5" type="primary">rny</name>
    <name evidence="9" type="ORF">A2V49_04490</name>
</gene>
<proteinExistence type="inferred from homology"/>
<dbReference type="PROSITE" id="PS50084">
    <property type="entry name" value="KH_TYPE_1"/>
    <property type="match status" value="1"/>
</dbReference>
<evidence type="ECO:0000259" key="8">
    <source>
        <dbReference type="PROSITE" id="PS51831"/>
    </source>
</evidence>
<dbReference type="Proteomes" id="UP000178615">
    <property type="component" value="Unassembled WGS sequence"/>
</dbReference>
<dbReference type="GO" id="GO:0006402">
    <property type="term" value="P:mRNA catabolic process"/>
    <property type="evidence" value="ECO:0007669"/>
    <property type="project" value="UniProtKB-UniRule"/>
</dbReference>
<dbReference type="InterPro" id="IPR006674">
    <property type="entry name" value="HD_domain"/>
</dbReference>
<dbReference type="Pfam" id="PF00013">
    <property type="entry name" value="KH_1"/>
    <property type="match status" value="1"/>
</dbReference>
<comment type="similarity">
    <text evidence="5">Belongs to the RNase Y family.</text>
</comment>
<comment type="caution">
    <text evidence="9">The sequence shown here is derived from an EMBL/GenBank/DDBJ whole genome shotgun (WGS) entry which is preliminary data.</text>
</comment>
<evidence type="ECO:0000256" key="3">
    <source>
        <dbReference type="ARBA" id="ARBA00022801"/>
    </source>
</evidence>
<dbReference type="PROSITE" id="PS51831">
    <property type="entry name" value="HD"/>
    <property type="match status" value="1"/>
</dbReference>
<evidence type="ECO:0000313" key="10">
    <source>
        <dbReference type="Proteomes" id="UP000178615"/>
    </source>
</evidence>
<keyword evidence="7" id="KW-0175">Coiled coil</keyword>
<dbReference type="SUPFAM" id="SSF109604">
    <property type="entry name" value="HD-domain/PDEase-like"/>
    <property type="match status" value="1"/>
</dbReference>
<dbReference type="SMART" id="SM00322">
    <property type="entry name" value="KH"/>
    <property type="match status" value="1"/>
</dbReference>
<dbReference type="PANTHER" id="PTHR12826">
    <property type="entry name" value="RIBONUCLEASE Y"/>
    <property type="match status" value="1"/>
</dbReference>
<evidence type="ECO:0000256" key="1">
    <source>
        <dbReference type="ARBA" id="ARBA00022722"/>
    </source>
</evidence>
<dbReference type="CDD" id="cd22431">
    <property type="entry name" value="KH-I_RNaseY"/>
    <property type="match status" value="1"/>
</dbReference>
<dbReference type="GO" id="GO:0004521">
    <property type="term" value="F:RNA endonuclease activity"/>
    <property type="evidence" value="ECO:0007669"/>
    <property type="project" value="UniProtKB-UniRule"/>
</dbReference>
<dbReference type="Pfam" id="PF12072">
    <property type="entry name" value="RNase_Y_N"/>
    <property type="match status" value="1"/>
</dbReference>
<evidence type="ECO:0000256" key="4">
    <source>
        <dbReference type="ARBA" id="ARBA00022884"/>
    </source>
</evidence>
<dbReference type="GO" id="GO:0005886">
    <property type="term" value="C:plasma membrane"/>
    <property type="evidence" value="ECO:0007669"/>
    <property type="project" value="UniProtKB-UniRule"/>
</dbReference>
<dbReference type="InterPro" id="IPR003607">
    <property type="entry name" value="HD/PDEase_dom"/>
</dbReference>
<evidence type="ECO:0000256" key="6">
    <source>
        <dbReference type="NCBIfam" id="TIGR03319"/>
    </source>
</evidence>
<dbReference type="InterPro" id="IPR017705">
    <property type="entry name" value="Ribonuclease_Y"/>
</dbReference>
<sequence length="422" mass="48110">MAVARAEVDARARELEERSRTLKRAKEAIDKMTSDAEDLLRQRKESLEKIAGLTRQEARGELMKEFDKELIEEKSKKIREMKEEVQKNVEEDAKKLLVETMRFGSTDYVVEYTTSKVALPDEEIKGRIIGKEGRNIKKLEELSGVEFDLDSSQGEILLSCFDPIRREVARLSLERLIKDGRIQPARIEDIYKQTSEEIDHIIFKAGDDLCHRVGAYNIPRDLVYMLGKFKYRFSYGQNMIEHTLEETKMGVALAYELKANVDTVRLGCLFHDIGKIVTEDEGTHIQLGVDLLNKHKIAEEVVNCIAEHHEDKPFSSIESAIVNLVDHVSGARPGARGEDYESYIKRMRALEDAAKQFDGIDKVYAISAGREVRVFVEPTKVDDDSTAFLAREIAKKIELEQTYPGVVKVTVIRETRVTETAK</sequence>
<comment type="function">
    <text evidence="5">Endoribonuclease that initiates mRNA decay.</text>
</comment>
<feature type="domain" description="HD" evidence="8">
    <location>
        <begin position="239"/>
        <end position="331"/>
    </location>
</feature>
<dbReference type="GO" id="GO:0016787">
    <property type="term" value="F:hydrolase activity"/>
    <property type="evidence" value="ECO:0007669"/>
    <property type="project" value="UniProtKB-KW"/>
</dbReference>
<accession>A0A1F4UL44</accession>
<organism evidence="9 10">
    <name type="scientific">candidate division WWE3 bacterium RBG_19FT_COMBO_34_6</name>
    <dbReference type="NCBI Taxonomy" id="1802612"/>
    <lineage>
        <taxon>Bacteria</taxon>
        <taxon>Katanobacteria</taxon>
    </lineage>
</organism>
<keyword evidence="2 5" id="KW-0255">Endonuclease</keyword>
<dbReference type="InterPro" id="IPR036612">
    <property type="entry name" value="KH_dom_type_1_sf"/>
</dbReference>
<dbReference type="PANTHER" id="PTHR12826:SF15">
    <property type="entry name" value="RIBONUCLEASE Y"/>
    <property type="match status" value="1"/>
</dbReference>